<name>A0A9X4KWA7_9BACL</name>
<dbReference type="AlphaFoldDB" id="A0A9X4KWA7"/>
<reference evidence="1" key="1">
    <citation type="submission" date="2022-10" db="EMBL/GenBank/DDBJ databases">
        <title>Comparative genomic analysis of Cohnella hashimotonis sp. nov., isolated from the International Space Station.</title>
        <authorList>
            <person name="Simpson A."/>
            <person name="Venkateswaran K."/>
        </authorList>
    </citation>
    <scope>NUCLEOTIDE SEQUENCE</scope>
    <source>
        <strain evidence="1">DSM 28161</strain>
    </source>
</reference>
<dbReference type="EMBL" id="JAPDIA010000007">
    <property type="protein sequence ID" value="MDG0811501.1"/>
    <property type="molecule type" value="Genomic_DNA"/>
</dbReference>
<accession>A0A9X4KWA7</accession>
<evidence type="ECO:0000313" key="2">
    <source>
        <dbReference type="Proteomes" id="UP001153404"/>
    </source>
</evidence>
<dbReference type="RefSeq" id="WP_277534155.1">
    <property type="nucleotide sequence ID" value="NZ_JAPDIA010000007.1"/>
</dbReference>
<organism evidence="1 2">
    <name type="scientific">Cohnella rhizosphaerae</name>
    <dbReference type="NCBI Taxonomy" id="1457232"/>
    <lineage>
        <taxon>Bacteria</taxon>
        <taxon>Bacillati</taxon>
        <taxon>Bacillota</taxon>
        <taxon>Bacilli</taxon>
        <taxon>Bacillales</taxon>
        <taxon>Paenibacillaceae</taxon>
        <taxon>Cohnella</taxon>
    </lineage>
</organism>
<protein>
    <submittedName>
        <fullName evidence="1">Uncharacterized protein</fullName>
    </submittedName>
</protein>
<gene>
    <name evidence="1" type="ORF">OMP40_20605</name>
</gene>
<proteinExistence type="predicted"/>
<keyword evidence="2" id="KW-1185">Reference proteome</keyword>
<sequence>MGDAKNQRQENERFFEEVKRKYLADMKTRFGFTDLQATQAESLANWAFDSGFGSGVSYARYDEAMSLLRPGRRA</sequence>
<comment type="caution">
    <text evidence="1">The sequence shown here is derived from an EMBL/GenBank/DDBJ whole genome shotgun (WGS) entry which is preliminary data.</text>
</comment>
<dbReference type="Proteomes" id="UP001153404">
    <property type="component" value="Unassembled WGS sequence"/>
</dbReference>
<evidence type="ECO:0000313" key="1">
    <source>
        <dbReference type="EMBL" id="MDG0811501.1"/>
    </source>
</evidence>